<dbReference type="Gene3D" id="3.60.15.10">
    <property type="entry name" value="Ribonuclease Z/Hydroxyacylglutathione hydrolase-like"/>
    <property type="match status" value="1"/>
</dbReference>
<reference evidence="2" key="1">
    <citation type="journal article" date="2019" name="Int. J. Syst. Evol. Microbiol.">
        <title>The Global Catalogue of Microorganisms (GCM) 10K type strain sequencing project: providing services to taxonomists for standard genome sequencing and annotation.</title>
        <authorList>
            <consortium name="The Broad Institute Genomics Platform"/>
            <consortium name="The Broad Institute Genome Sequencing Center for Infectious Disease"/>
            <person name="Wu L."/>
            <person name="Ma J."/>
        </authorList>
    </citation>
    <scope>NUCLEOTIDE SEQUENCE [LARGE SCALE GENOMIC DNA]</scope>
    <source>
        <strain evidence="2">CGMCC 1.12664</strain>
    </source>
</reference>
<evidence type="ECO:0008006" key="3">
    <source>
        <dbReference type="Google" id="ProtNLM"/>
    </source>
</evidence>
<dbReference type="Proteomes" id="UP000612855">
    <property type="component" value="Unassembled WGS sequence"/>
</dbReference>
<dbReference type="PANTHER" id="PTHR39189:SF1">
    <property type="entry name" value="UPF0173 METAL-DEPENDENT HYDROLASE YTKL"/>
    <property type="match status" value="1"/>
</dbReference>
<sequence>MTTQRNEGRINEGMWAWRQPENHNRMIGFQSGKTPVPAPSSAESDSFELAYFGGSAFRLTAPSGLTLMIDPWRNLPTGNWDWYHYDFPRECVDIVLSTHAHFDHDAVHMVSASVVLDRLIGSFEFGDVRIIGVADKHVSDSTHNAYDWAEMTRRLTPIRTDPDTNWRPFDNCIIVMEMAGMRILHWGDNRPNPPQHVWDAIGAIDIALLPVDGSQHVLSDAQADEVAARLKAKVIVPHHYGIWNLTARASTMLPCDDWVDAHADPIRTGSGTYRFSRDFVMSQSGRVVHFGENLAFDPPLQAPPEDKDRRNTP</sequence>
<evidence type="ECO:0000313" key="2">
    <source>
        <dbReference type="Proteomes" id="UP000612855"/>
    </source>
</evidence>
<accession>A0A917EF84</accession>
<dbReference type="RefSeq" id="WP_188477705.1">
    <property type="nucleotide sequence ID" value="NZ_BMFJ01000001.1"/>
</dbReference>
<dbReference type="SUPFAM" id="SSF56281">
    <property type="entry name" value="Metallo-hydrolase/oxidoreductase"/>
    <property type="match status" value="1"/>
</dbReference>
<keyword evidence="2" id="KW-1185">Reference proteome</keyword>
<comment type="caution">
    <text evidence="1">The sequence shown here is derived from an EMBL/GenBank/DDBJ whole genome shotgun (WGS) entry which is preliminary data.</text>
</comment>
<dbReference type="AlphaFoldDB" id="A0A917EF84"/>
<gene>
    <name evidence="1" type="ORF">GCM10011360_21730</name>
</gene>
<name>A0A917EF84_9RHOB</name>
<protein>
    <recommendedName>
        <fullName evidence="3">Metal-dependent hydrolase</fullName>
    </recommendedName>
</protein>
<dbReference type="InterPro" id="IPR036866">
    <property type="entry name" value="RibonucZ/Hydroxyglut_hydro"/>
</dbReference>
<dbReference type="PANTHER" id="PTHR39189">
    <property type="entry name" value="UPF0173 METAL-DEPENDENT HYDROLASE YTKL"/>
    <property type="match status" value="1"/>
</dbReference>
<evidence type="ECO:0000313" key="1">
    <source>
        <dbReference type="EMBL" id="GGE33523.1"/>
    </source>
</evidence>
<organism evidence="1 2">
    <name type="scientific">Primorskyibacter flagellatus</name>
    <dbReference type="NCBI Taxonomy" id="1387277"/>
    <lineage>
        <taxon>Bacteria</taxon>
        <taxon>Pseudomonadati</taxon>
        <taxon>Pseudomonadota</taxon>
        <taxon>Alphaproteobacteria</taxon>
        <taxon>Rhodobacterales</taxon>
        <taxon>Roseobacteraceae</taxon>
        <taxon>Primorskyibacter</taxon>
    </lineage>
</organism>
<dbReference type="EMBL" id="BMFJ01000001">
    <property type="protein sequence ID" value="GGE33523.1"/>
    <property type="molecule type" value="Genomic_DNA"/>
</dbReference>
<proteinExistence type="predicted"/>
<dbReference type="Pfam" id="PF13483">
    <property type="entry name" value="Lactamase_B_3"/>
    <property type="match status" value="1"/>
</dbReference>